<keyword evidence="3" id="KW-0812">Transmembrane</keyword>
<protein>
    <recommendedName>
        <fullName evidence="6">Protein HflK</fullName>
    </recommendedName>
</protein>
<feature type="region of interest" description="Disordered" evidence="7">
    <location>
        <begin position="21"/>
        <end position="51"/>
    </location>
</feature>
<dbReference type="InterPro" id="IPR001107">
    <property type="entry name" value="Band_7"/>
</dbReference>
<dbReference type="NCBIfam" id="TIGR01933">
    <property type="entry name" value="hflK"/>
    <property type="match status" value="1"/>
</dbReference>
<evidence type="ECO:0000313" key="9">
    <source>
        <dbReference type="EMBL" id="TWI43027.1"/>
    </source>
</evidence>
<dbReference type="EMBL" id="VLKW01000013">
    <property type="protein sequence ID" value="TWI43027.1"/>
    <property type="molecule type" value="Genomic_DNA"/>
</dbReference>
<evidence type="ECO:0000256" key="2">
    <source>
        <dbReference type="ARBA" id="ARBA00006971"/>
    </source>
</evidence>
<evidence type="ECO:0000256" key="1">
    <source>
        <dbReference type="ARBA" id="ARBA00004167"/>
    </source>
</evidence>
<dbReference type="AlphaFoldDB" id="A0A562PF27"/>
<evidence type="ECO:0000256" key="3">
    <source>
        <dbReference type="ARBA" id="ARBA00022692"/>
    </source>
</evidence>
<feature type="domain" description="Band 7" evidence="8">
    <location>
        <begin position="104"/>
        <end position="277"/>
    </location>
</feature>
<dbReference type="GO" id="GO:0016020">
    <property type="term" value="C:membrane"/>
    <property type="evidence" value="ECO:0007669"/>
    <property type="project" value="UniProtKB-SubCell"/>
</dbReference>
<dbReference type="InterPro" id="IPR010201">
    <property type="entry name" value="HflK"/>
</dbReference>
<dbReference type="Pfam" id="PF01145">
    <property type="entry name" value="Band_7"/>
    <property type="match status" value="1"/>
</dbReference>
<comment type="subunit">
    <text evidence="6">HflC and HflK may interact to form a multimeric complex.</text>
</comment>
<keyword evidence="9" id="KW-0378">Hydrolase</keyword>
<feature type="compositionally biased region" description="Basic and acidic residues" evidence="7">
    <location>
        <begin position="414"/>
        <end position="431"/>
    </location>
</feature>
<reference evidence="9 10" key="1">
    <citation type="journal article" date="2015" name="Stand. Genomic Sci.">
        <title>Genomic Encyclopedia of Bacterial and Archaeal Type Strains, Phase III: the genomes of soil and plant-associated and newly described type strains.</title>
        <authorList>
            <person name="Whitman W.B."/>
            <person name="Woyke T."/>
            <person name="Klenk H.P."/>
            <person name="Zhou Y."/>
            <person name="Lilburn T.G."/>
            <person name="Beck B.J."/>
            <person name="De Vos P."/>
            <person name="Vandamme P."/>
            <person name="Eisen J.A."/>
            <person name="Garrity G."/>
            <person name="Hugenholtz P."/>
            <person name="Kyrpides N.C."/>
        </authorList>
    </citation>
    <scope>NUCLEOTIDE SEQUENCE [LARGE SCALE GENOMIC DNA]</scope>
    <source>
        <strain evidence="9 10">CGMCC 1.10685</strain>
    </source>
</reference>
<evidence type="ECO:0000256" key="4">
    <source>
        <dbReference type="ARBA" id="ARBA00022989"/>
    </source>
</evidence>
<feature type="compositionally biased region" description="Pro residues" evidence="7">
    <location>
        <begin position="397"/>
        <end position="410"/>
    </location>
</feature>
<dbReference type="SUPFAM" id="SSF117892">
    <property type="entry name" value="Band 7/SPFH domain"/>
    <property type="match status" value="1"/>
</dbReference>
<dbReference type="Gene3D" id="3.30.479.30">
    <property type="entry name" value="Band 7 domain"/>
    <property type="match status" value="1"/>
</dbReference>
<dbReference type="PANTHER" id="PTHR43327">
    <property type="entry name" value="STOMATIN-LIKE PROTEIN 2, MITOCHONDRIAL"/>
    <property type="match status" value="1"/>
</dbReference>
<comment type="similarity">
    <text evidence="2 6">Belongs to the band 7/mec-2 family. HflK subfamily.</text>
</comment>
<feature type="compositionally biased region" description="Basic and acidic residues" evidence="7">
    <location>
        <begin position="25"/>
        <end position="42"/>
    </location>
</feature>
<comment type="function">
    <text evidence="6">HflC and HflK could encode or regulate a protease.</text>
</comment>
<dbReference type="InterPro" id="IPR050710">
    <property type="entry name" value="Band7/mec-2_domain"/>
</dbReference>
<gene>
    <name evidence="9" type="ORF">IP92_05364</name>
</gene>
<dbReference type="SMART" id="SM00244">
    <property type="entry name" value="PHB"/>
    <property type="match status" value="1"/>
</dbReference>
<keyword evidence="4" id="KW-1133">Transmembrane helix</keyword>
<dbReference type="CDD" id="cd03404">
    <property type="entry name" value="SPFH_HflK"/>
    <property type="match status" value="1"/>
</dbReference>
<feature type="region of interest" description="Disordered" evidence="7">
    <location>
        <begin position="393"/>
        <end position="431"/>
    </location>
</feature>
<evidence type="ECO:0000256" key="7">
    <source>
        <dbReference type="SAM" id="MobiDB-lite"/>
    </source>
</evidence>
<proteinExistence type="inferred from homology"/>
<name>A0A562PF27_9BURK</name>
<comment type="caution">
    <text evidence="9">The sequence shown here is derived from an EMBL/GenBank/DDBJ whole genome shotgun (WGS) entry which is preliminary data.</text>
</comment>
<dbReference type="Proteomes" id="UP000315112">
    <property type="component" value="Unassembled WGS sequence"/>
</dbReference>
<evidence type="ECO:0000259" key="8">
    <source>
        <dbReference type="SMART" id="SM00244"/>
    </source>
</evidence>
<organism evidence="9 10">
    <name type="scientific">Pseudoduganella flava</name>
    <dbReference type="NCBI Taxonomy" id="871742"/>
    <lineage>
        <taxon>Bacteria</taxon>
        <taxon>Pseudomonadati</taxon>
        <taxon>Pseudomonadota</taxon>
        <taxon>Betaproteobacteria</taxon>
        <taxon>Burkholderiales</taxon>
        <taxon>Oxalobacteraceae</taxon>
        <taxon>Telluria group</taxon>
        <taxon>Pseudoduganella</taxon>
    </lineage>
</organism>
<evidence type="ECO:0000256" key="5">
    <source>
        <dbReference type="ARBA" id="ARBA00023136"/>
    </source>
</evidence>
<dbReference type="InterPro" id="IPR036013">
    <property type="entry name" value="Band_7/SPFH_dom_sf"/>
</dbReference>
<dbReference type="PANTHER" id="PTHR43327:SF2">
    <property type="entry name" value="MODULATOR OF FTSH PROTEASE HFLK"/>
    <property type="match status" value="1"/>
</dbReference>
<dbReference type="InterPro" id="IPR020980">
    <property type="entry name" value="Membrane_HflK_N"/>
</dbReference>
<dbReference type="GO" id="GO:0008233">
    <property type="term" value="F:peptidase activity"/>
    <property type="evidence" value="ECO:0007669"/>
    <property type="project" value="UniProtKB-KW"/>
</dbReference>
<accession>A0A562PF27</accession>
<evidence type="ECO:0000256" key="6">
    <source>
        <dbReference type="RuleBase" id="RU364113"/>
    </source>
</evidence>
<dbReference type="GO" id="GO:0006508">
    <property type="term" value="P:proteolysis"/>
    <property type="evidence" value="ECO:0007669"/>
    <property type="project" value="UniProtKB-KW"/>
</dbReference>
<comment type="subcellular location">
    <subcellularLocation>
        <location evidence="1">Membrane</location>
        <topology evidence="1">Single-pass membrane protein</topology>
    </subcellularLocation>
</comment>
<sequence>MSNNMPLSSLVKRLGLKLSLNDPRWGSDKDGNRQAQEGKKPGDGPPDLDQLWRDFNQRLNGLFGNKNRNNNGGGGGGGGGGELKGAGITVGAVAAIAVLVWLASGAFIVQEGQKGIVTTFGRYSHEAPAGFNWRWPYPFQAHETVIVSQVRTVEVGYRGNTRNKQAREALMLTDDENIIDIQFAVQYRLKDPVAWLYNNRDAEDTVRQVAETAIREIVGRSKMDFVLYEGREKVAYDTQQLMQQILDRYASGALVTNVTMQGVQPPEQVQAAFDDAVKAGQDRERQKNEGQAYANDIIPKARGAAFRLLQEAEAYRSMVVENASGNADRFKSVLAEYQKAPGVTRDRMYLDTMQQIFASTSKVMVDSKAGSNLLYLPLDKLIAQVAATEAQRANVTAPPPAAVLLPPPEPTFSDPRRDGRSRESSRDRESR</sequence>
<keyword evidence="5" id="KW-0472">Membrane</keyword>
<keyword evidence="9" id="KW-0645">Protease</keyword>
<evidence type="ECO:0000313" key="10">
    <source>
        <dbReference type="Proteomes" id="UP000315112"/>
    </source>
</evidence>
<dbReference type="Pfam" id="PF12221">
    <property type="entry name" value="HflK_N"/>
    <property type="match status" value="1"/>
</dbReference>